<feature type="region of interest" description="Disordered" evidence="8">
    <location>
        <begin position="1"/>
        <end position="33"/>
    </location>
</feature>
<feature type="compositionally biased region" description="Low complexity" evidence="8">
    <location>
        <begin position="478"/>
        <end position="487"/>
    </location>
</feature>
<feature type="domain" description="Disintegrin" evidence="10">
    <location>
        <begin position="201"/>
        <end position="295"/>
    </location>
</feature>
<dbReference type="SUPFAM" id="SSF55486">
    <property type="entry name" value="Metalloproteases ('zincins'), catalytic domain"/>
    <property type="match status" value="1"/>
</dbReference>
<feature type="domain" description="Peptidase M12B" evidence="11">
    <location>
        <begin position="77"/>
        <end position="200"/>
    </location>
</feature>
<reference evidence="12 13" key="1">
    <citation type="submission" date="2019-01" db="EMBL/GenBank/DDBJ databases">
        <title>Draft Genome and Complete Hox-Cluster Characterization of the Sterlet Sturgeon (Acipenser ruthenus).</title>
        <authorList>
            <person name="Wei Q."/>
        </authorList>
    </citation>
    <scope>NUCLEOTIDE SEQUENCE [LARGE SCALE GENOMIC DNA]</scope>
    <source>
        <strain evidence="12">WHYD16114868_AA</strain>
        <tissue evidence="12">Blood</tissue>
    </source>
</reference>
<keyword evidence="5" id="KW-0729">SH3-binding</keyword>
<dbReference type="SMART" id="SM00050">
    <property type="entry name" value="DISIN"/>
    <property type="match status" value="1"/>
</dbReference>
<feature type="compositionally biased region" description="Acidic residues" evidence="8">
    <location>
        <begin position="12"/>
        <end position="23"/>
    </location>
</feature>
<protein>
    <recommendedName>
        <fullName evidence="3">Disintegrin and metalloproteinase domain-containing protein 10</fullName>
        <ecNumber evidence="2">3.4.24.81</ecNumber>
    </recommendedName>
    <alternativeName>
        <fullName evidence="6">Kuzbanian protein homolog</fullName>
    </alternativeName>
</protein>
<evidence type="ECO:0000256" key="5">
    <source>
        <dbReference type="ARBA" id="ARBA00023036"/>
    </source>
</evidence>
<dbReference type="Gene3D" id="4.10.70.10">
    <property type="entry name" value="Disintegrin domain"/>
    <property type="match status" value="1"/>
</dbReference>
<evidence type="ECO:0000259" key="10">
    <source>
        <dbReference type="PROSITE" id="PS50214"/>
    </source>
</evidence>
<sequence length="501" mass="55283">MKKYQSSGTLEENPEETVVEEPADGPVLLRKRRTTQPPKNTCQLFIQTDHLFFKYYGTREAVIAQLSKVTFLCENGLGCLWSSSGGICEKSKLYSDGKKKSLNTGIITVQNYASHVPPKVSHITFAHEVGHNFGSPHDSGTECTPGESKSQSLKEKGNYIMYARATSGDKLNNNKFSICSVRNISQVLEKKRGSCFVESGQPICGNGLVENGEQCDCGYSDQCKDECCYDANQPENLKCKLKEGKACSPSQGPCCTKECTYKSTAAKCREESDCASEGSCNGMQAMCPISAPKTNFTACHRGTQVCINGLIDFSLLQQCAGSICEKYGLEECTCASTDGNDDRELCHVCCKEKTDQGVCSSTGSEMWSKYFSGTTITLQPGSPCNDFKGYCDVFMKCRLVDADGPLARLKKAIFNPELYENIAEWIVAHWWAVLLMGIALIMLMAGFIKICSVHTPSSNPKLPPPKPLPGTLKRRRAQNANPQPQRQRQPRENYQMGQMRR</sequence>
<feature type="transmembrane region" description="Helical" evidence="9">
    <location>
        <begin position="428"/>
        <end position="448"/>
    </location>
</feature>
<evidence type="ECO:0000256" key="9">
    <source>
        <dbReference type="SAM" id="Phobius"/>
    </source>
</evidence>
<dbReference type="InterPro" id="IPR001590">
    <property type="entry name" value="Peptidase_M12B"/>
</dbReference>
<dbReference type="InterPro" id="IPR001762">
    <property type="entry name" value="Disintegrin_dom"/>
</dbReference>
<dbReference type="Pfam" id="PF13574">
    <property type="entry name" value="Reprolysin_2"/>
    <property type="match status" value="1"/>
</dbReference>
<evidence type="ECO:0000256" key="1">
    <source>
        <dbReference type="ARBA" id="ARBA00001809"/>
    </source>
</evidence>
<proteinExistence type="predicted"/>
<keyword evidence="9" id="KW-0812">Transmembrane</keyword>
<evidence type="ECO:0000256" key="3">
    <source>
        <dbReference type="ARBA" id="ARBA00020518"/>
    </source>
</evidence>
<evidence type="ECO:0000256" key="8">
    <source>
        <dbReference type="SAM" id="MobiDB-lite"/>
    </source>
</evidence>
<keyword evidence="9" id="KW-1133">Transmembrane helix</keyword>
<dbReference type="GO" id="GO:1902945">
    <property type="term" value="F:metalloendopeptidase activity involved in amyloid precursor protein catabolic process"/>
    <property type="evidence" value="ECO:0007669"/>
    <property type="project" value="TreeGrafter"/>
</dbReference>
<keyword evidence="9" id="KW-0472">Membrane</keyword>
<keyword evidence="12" id="KW-0401">Integrin</keyword>
<dbReference type="GO" id="GO:0017124">
    <property type="term" value="F:SH3 domain binding"/>
    <property type="evidence" value="ECO:0007669"/>
    <property type="project" value="UniProtKB-KW"/>
</dbReference>
<dbReference type="EMBL" id="SCEB01005692">
    <property type="protein sequence ID" value="RXM92758.1"/>
    <property type="molecule type" value="Genomic_DNA"/>
</dbReference>
<comment type="caution">
    <text evidence="7">Lacks conserved residue(s) required for the propagation of feature annotation.</text>
</comment>
<comment type="caution">
    <text evidence="12">The sequence shown here is derived from an EMBL/GenBank/DDBJ whole genome shotgun (WGS) entry which is preliminary data.</text>
</comment>
<dbReference type="InterPro" id="IPR051489">
    <property type="entry name" value="ADAM_Metalloproteinase"/>
</dbReference>
<dbReference type="Gene3D" id="3.40.390.10">
    <property type="entry name" value="Collagenase (Catalytic Domain)"/>
    <property type="match status" value="1"/>
</dbReference>
<accession>A0A444UX69</accession>
<dbReference type="FunFam" id="4.10.70.10:FF:000002">
    <property type="entry name" value="disintegrin and metalloproteinase domain-containing protein 10"/>
    <property type="match status" value="1"/>
</dbReference>
<dbReference type="GO" id="GO:0046872">
    <property type="term" value="F:metal ion binding"/>
    <property type="evidence" value="ECO:0007669"/>
    <property type="project" value="UniProtKB-KW"/>
</dbReference>
<evidence type="ECO:0000256" key="6">
    <source>
        <dbReference type="ARBA" id="ARBA00032724"/>
    </source>
</evidence>
<organism evidence="12 13">
    <name type="scientific">Acipenser ruthenus</name>
    <name type="common">Sterlet sturgeon</name>
    <dbReference type="NCBI Taxonomy" id="7906"/>
    <lineage>
        <taxon>Eukaryota</taxon>
        <taxon>Metazoa</taxon>
        <taxon>Chordata</taxon>
        <taxon>Craniata</taxon>
        <taxon>Vertebrata</taxon>
        <taxon>Euteleostomi</taxon>
        <taxon>Actinopterygii</taxon>
        <taxon>Chondrostei</taxon>
        <taxon>Acipenseriformes</taxon>
        <taxon>Acipenseridae</taxon>
        <taxon>Acipenser</taxon>
    </lineage>
</organism>
<evidence type="ECO:0000259" key="11">
    <source>
        <dbReference type="PROSITE" id="PS50215"/>
    </source>
</evidence>
<dbReference type="GO" id="GO:0006509">
    <property type="term" value="P:membrane protein ectodomain proteolysis"/>
    <property type="evidence" value="ECO:0007669"/>
    <property type="project" value="TreeGrafter"/>
</dbReference>
<feature type="binding site" evidence="7">
    <location>
        <position position="131"/>
    </location>
    <ligand>
        <name>Zn(2+)</name>
        <dbReference type="ChEBI" id="CHEBI:29105"/>
        <note>catalytic</note>
    </ligand>
</feature>
<dbReference type="Pfam" id="PF21299">
    <property type="entry name" value="ADAM10_Cys-rich"/>
    <property type="match status" value="1"/>
</dbReference>
<evidence type="ECO:0000313" key="12">
    <source>
        <dbReference type="EMBL" id="RXM92758.1"/>
    </source>
</evidence>
<feature type="binding site" evidence="7">
    <location>
        <position position="137"/>
    </location>
    <ligand>
        <name>Zn(2+)</name>
        <dbReference type="ChEBI" id="CHEBI:29105"/>
        <note>catalytic</note>
    </ligand>
</feature>
<comment type="catalytic activity">
    <reaction evidence="1">
        <text>Endopeptidase of broad specificity.</text>
        <dbReference type="EC" id="3.4.24.81"/>
    </reaction>
</comment>
<keyword evidence="13" id="KW-1185">Reference proteome</keyword>
<dbReference type="PANTHER" id="PTHR45702">
    <property type="entry name" value="ADAM10/ADAM17 METALLOPEPTIDASE FAMILY MEMBER"/>
    <property type="match status" value="1"/>
</dbReference>
<dbReference type="Proteomes" id="UP000289886">
    <property type="component" value="Unassembled WGS sequence"/>
</dbReference>
<dbReference type="PROSITE" id="PS50214">
    <property type="entry name" value="DISINTEGRIN_2"/>
    <property type="match status" value="1"/>
</dbReference>
<dbReference type="Pfam" id="PF00200">
    <property type="entry name" value="Disintegrin"/>
    <property type="match status" value="1"/>
</dbReference>
<evidence type="ECO:0000256" key="7">
    <source>
        <dbReference type="PROSITE-ProRule" id="PRU00276"/>
    </source>
</evidence>
<dbReference type="PROSITE" id="PS50215">
    <property type="entry name" value="ADAM_MEPRO"/>
    <property type="match status" value="1"/>
</dbReference>
<dbReference type="GO" id="GO:0007219">
    <property type="term" value="P:Notch signaling pathway"/>
    <property type="evidence" value="ECO:0007669"/>
    <property type="project" value="TreeGrafter"/>
</dbReference>
<dbReference type="EC" id="3.4.24.81" evidence="2"/>
<feature type="region of interest" description="Disordered" evidence="8">
    <location>
        <begin position="456"/>
        <end position="501"/>
    </location>
</feature>
<dbReference type="GO" id="GO:0097060">
    <property type="term" value="C:synaptic membrane"/>
    <property type="evidence" value="ECO:0007669"/>
    <property type="project" value="TreeGrafter"/>
</dbReference>
<dbReference type="SUPFAM" id="SSF57552">
    <property type="entry name" value="Blood coagulation inhibitor (disintegrin)"/>
    <property type="match status" value="1"/>
</dbReference>
<dbReference type="PANTHER" id="PTHR45702:SF4">
    <property type="entry name" value="DISINTEGRIN AND METALLOPROTEINASE DOMAIN-CONTAINING PROTEIN 10"/>
    <property type="match status" value="1"/>
</dbReference>
<evidence type="ECO:0000256" key="2">
    <source>
        <dbReference type="ARBA" id="ARBA00012332"/>
    </source>
</evidence>
<feature type="binding site" evidence="7">
    <location>
        <position position="127"/>
    </location>
    <ligand>
        <name>Zn(2+)</name>
        <dbReference type="ChEBI" id="CHEBI:29105"/>
        <note>catalytic</note>
    </ligand>
</feature>
<dbReference type="InterPro" id="IPR024079">
    <property type="entry name" value="MetalloPept_cat_dom_sf"/>
</dbReference>
<dbReference type="InterPro" id="IPR049038">
    <property type="entry name" value="ADAM10_Cys-rich"/>
</dbReference>
<feature type="compositionally biased region" description="Polar residues" evidence="8">
    <location>
        <begin position="1"/>
        <end position="10"/>
    </location>
</feature>
<evidence type="ECO:0000313" key="13">
    <source>
        <dbReference type="Proteomes" id="UP000289886"/>
    </source>
</evidence>
<gene>
    <name evidence="12" type="ORF">EOD39_19789</name>
</gene>
<keyword evidence="7" id="KW-0479">Metal-binding</keyword>
<dbReference type="InterPro" id="IPR036436">
    <property type="entry name" value="Disintegrin_dom_sf"/>
</dbReference>
<dbReference type="GO" id="GO:0007229">
    <property type="term" value="P:integrin-mediated signaling pathway"/>
    <property type="evidence" value="ECO:0007669"/>
    <property type="project" value="UniProtKB-KW"/>
</dbReference>
<name>A0A444UX69_ACIRT</name>
<dbReference type="AlphaFoldDB" id="A0A444UX69"/>
<evidence type="ECO:0000256" key="4">
    <source>
        <dbReference type="ARBA" id="ARBA00022685"/>
    </source>
</evidence>
<keyword evidence="4" id="KW-0165">Cleavage on pair of basic residues</keyword>
<keyword evidence="7" id="KW-0862">Zinc</keyword>
<feature type="active site" evidence="7">
    <location>
        <position position="128"/>
    </location>
</feature>